<sequence length="103" mass="12357">MYTPPMLARKIDHPFDDERYIAEPKMDSVFSRIRYVEGNGIGLFRITGEAELEGIVMKRKDSLYHLGKRSWAWQKVIHWHQGGEREHCFRLPQSRYHLFEIRP</sequence>
<comment type="caution">
    <text evidence="1">The sequence shown here is derived from an EMBL/GenBank/DDBJ whole genome shotgun (WGS) entry which is preliminary data.</text>
</comment>
<name>A0A2T6BGD2_9BACL</name>
<reference evidence="1 2" key="1">
    <citation type="submission" date="2018-04" db="EMBL/GenBank/DDBJ databases">
        <title>Genomic Encyclopedia of Archaeal and Bacterial Type Strains, Phase II (KMG-II): from individual species to whole genera.</title>
        <authorList>
            <person name="Goeker M."/>
        </authorList>
    </citation>
    <scope>NUCLEOTIDE SEQUENCE [LARGE SCALE GENOMIC DNA]</scope>
    <source>
        <strain evidence="1 2">DSM 45787</strain>
    </source>
</reference>
<accession>A0A2T6BGD2</accession>
<evidence type="ECO:0008006" key="3">
    <source>
        <dbReference type="Google" id="ProtNLM"/>
    </source>
</evidence>
<dbReference type="Proteomes" id="UP000244240">
    <property type="component" value="Unassembled WGS sequence"/>
</dbReference>
<protein>
    <recommendedName>
        <fullName evidence="3">ATP dependent DNA ligase-like protein</fullName>
    </recommendedName>
</protein>
<evidence type="ECO:0000313" key="2">
    <source>
        <dbReference type="Proteomes" id="UP000244240"/>
    </source>
</evidence>
<dbReference type="Gene3D" id="3.30.1490.70">
    <property type="match status" value="1"/>
</dbReference>
<organism evidence="1 2">
    <name type="scientific">Melghirimyces profundicolus</name>
    <dbReference type="NCBI Taxonomy" id="1242148"/>
    <lineage>
        <taxon>Bacteria</taxon>
        <taxon>Bacillati</taxon>
        <taxon>Bacillota</taxon>
        <taxon>Bacilli</taxon>
        <taxon>Bacillales</taxon>
        <taxon>Thermoactinomycetaceae</taxon>
        <taxon>Melghirimyces</taxon>
    </lineage>
</organism>
<evidence type="ECO:0000313" key="1">
    <source>
        <dbReference type="EMBL" id="PTX55117.1"/>
    </source>
</evidence>
<dbReference type="EMBL" id="QBKR01000022">
    <property type="protein sequence ID" value="PTX55117.1"/>
    <property type="molecule type" value="Genomic_DNA"/>
</dbReference>
<gene>
    <name evidence="1" type="ORF">C8P63_12277</name>
</gene>
<keyword evidence="2" id="KW-1185">Reference proteome</keyword>
<proteinExistence type="predicted"/>
<dbReference type="AlphaFoldDB" id="A0A2T6BGD2"/>
<dbReference type="SUPFAM" id="SSF56091">
    <property type="entry name" value="DNA ligase/mRNA capping enzyme, catalytic domain"/>
    <property type="match status" value="1"/>
</dbReference>